<dbReference type="EMBL" id="JAME01000021">
    <property type="protein sequence ID" value="ETX28235.1"/>
    <property type="molecule type" value="Genomic_DNA"/>
</dbReference>
<feature type="signal peptide" evidence="1">
    <location>
        <begin position="1"/>
        <end position="20"/>
    </location>
</feature>
<protein>
    <recommendedName>
        <fullName evidence="4">Lysozyme inhibitor LprI N-terminal domain-containing protein</fullName>
    </recommendedName>
</protein>
<comment type="caution">
    <text evidence="2">The sequence shown here is derived from an EMBL/GenBank/DDBJ whole genome shotgun (WGS) entry which is preliminary data.</text>
</comment>
<proteinExistence type="predicted"/>
<feature type="chain" id="PRO_5004977931" description="Lysozyme inhibitor LprI N-terminal domain-containing protein" evidence="1">
    <location>
        <begin position="21"/>
        <end position="127"/>
    </location>
</feature>
<name>X7F603_9RHOB</name>
<sequence>MQNALRLLAATCLLAAPLGAAPQDPSTLFAQCAGRLAATIEQGWLTGRHDTRLARLKRDFDVLTDAALPGSGVLPPATRAARIEAKAHQAFLLRMAAFHADHRRARLAAAAARDHRARCLSLLLGAG</sequence>
<dbReference type="Proteomes" id="UP000023430">
    <property type="component" value="Unassembled WGS sequence"/>
</dbReference>
<evidence type="ECO:0000256" key="1">
    <source>
        <dbReference type="SAM" id="SignalP"/>
    </source>
</evidence>
<keyword evidence="1" id="KW-0732">Signal</keyword>
<dbReference type="AlphaFoldDB" id="X7F603"/>
<keyword evidence="3" id="KW-1185">Reference proteome</keyword>
<evidence type="ECO:0008006" key="4">
    <source>
        <dbReference type="Google" id="ProtNLM"/>
    </source>
</evidence>
<dbReference type="STRING" id="1449351.RISW2_08975"/>
<accession>X7F603</accession>
<dbReference type="OrthoDB" id="7872837at2"/>
<reference evidence="2 3" key="1">
    <citation type="submission" date="2014-01" db="EMBL/GenBank/DDBJ databases">
        <title>Roseivivax isoporae LMG 25204 Genome Sequencing.</title>
        <authorList>
            <person name="Lai Q."/>
            <person name="Li G."/>
            <person name="Shao Z."/>
        </authorList>
    </citation>
    <scope>NUCLEOTIDE SEQUENCE [LARGE SCALE GENOMIC DNA]</scope>
    <source>
        <strain evidence="2 3">LMG 25204</strain>
    </source>
</reference>
<dbReference type="eggNOG" id="ENOG5033ISF">
    <property type="taxonomic scope" value="Bacteria"/>
</dbReference>
<evidence type="ECO:0000313" key="2">
    <source>
        <dbReference type="EMBL" id="ETX28235.1"/>
    </source>
</evidence>
<organism evidence="2 3">
    <name type="scientific">Roseivivax isoporae LMG 25204</name>
    <dbReference type="NCBI Taxonomy" id="1449351"/>
    <lineage>
        <taxon>Bacteria</taxon>
        <taxon>Pseudomonadati</taxon>
        <taxon>Pseudomonadota</taxon>
        <taxon>Alphaproteobacteria</taxon>
        <taxon>Rhodobacterales</taxon>
        <taxon>Roseobacteraceae</taxon>
        <taxon>Roseivivax</taxon>
    </lineage>
</organism>
<dbReference type="RefSeq" id="WP_051492047.1">
    <property type="nucleotide sequence ID" value="NZ_JAME01000021.1"/>
</dbReference>
<evidence type="ECO:0000313" key="3">
    <source>
        <dbReference type="Proteomes" id="UP000023430"/>
    </source>
</evidence>
<gene>
    <name evidence="2" type="ORF">RISW2_08975</name>
</gene>